<proteinExistence type="predicted"/>
<keyword evidence="1" id="KW-0677">Repeat</keyword>
<dbReference type="InterPro" id="IPR011990">
    <property type="entry name" value="TPR-like_helical_dom_sf"/>
</dbReference>
<dbReference type="InterPro" id="IPR051222">
    <property type="entry name" value="PPR/CCM1_RNA-binding"/>
</dbReference>
<accession>A0A6A5QBT4</accession>
<evidence type="ECO:0000313" key="3">
    <source>
        <dbReference type="EMBL" id="KAF1911747.1"/>
    </source>
</evidence>
<dbReference type="PANTHER" id="PTHR47942">
    <property type="entry name" value="TETRATRICOPEPTIDE REPEAT (TPR)-LIKE SUPERFAMILY PROTEIN-RELATED"/>
    <property type="match status" value="1"/>
</dbReference>
<evidence type="ECO:0000256" key="2">
    <source>
        <dbReference type="SAM" id="MobiDB-lite"/>
    </source>
</evidence>
<sequence>MRAFWSRVARSPGTCRCMSYVSHARAVVSRRGQRRLRGSWASGTPTSTFFYTTVFAAGLTVDAQAKSERNRQWEKAFARLRDALDRPPQAAPSTAGKPKRERRVSPDLSGHIEDTEWQGVPHAVSMELGDDAALLKHEAALVDSDEAVWKSLRLDSRFPGARALPWPASTGPDVNPYHLPPHSLWAPDALRLSALRRRRTWKKQAMQELCTGLLVHNLITHVGIIRCLGNKDALLKRLSPHIRLAAIKTDAAERTARTEFLTEIDRLHRTPLSSSPDDTYKARTALAHLGIPRYTEDADGDFYDIAKQMNDGITRLLRQCSKGDPAEKASVVAKICHNLLISTSAPDIHTFNVLMAGFALWRRSDLVDDVIAALEPSKIRPNELLCTQILTHYTNQSRPDDFSRFVAKMRGVDNAITLANPSITINEAGCGRLVRINDHKVYQKIYPTPMVFAALIHGVLKFAGFDRALDIYYEMKADGWGLTMPALTRLLADCIRRADWEGGAYVWEEIKRIKANVKPSYVAKAYHHMLSLCSVTGNTVAFNQVLNEVAKRGFDHRSIIKAALITTRWAEQKKHNVAPAWTADNVMIATSAYLKDVKPMDKAVDEEPLDETEFDDDLFTRQLLEEEMAANSSTPDSVQSAKAPQADEKEVWAAWLEHEFGERPRDPEL</sequence>
<protein>
    <recommendedName>
        <fullName evidence="5">Pentatricopeptide repeat domain-containing protein</fullName>
    </recommendedName>
</protein>
<organism evidence="3 4">
    <name type="scientific">Ampelomyces quisqualis</name>
    <name type="common">Powdery mildew agent</name>
    <dbReference type="NCBI Taxonomy" id="50730"/>
    <lineage>
        <taxon>Eukaryota</taxon>
        <taxon>Fungi</taxon>
        <taxon>Dikarya</taxon>
        <taxon>Ascomycota</taxon>
        <taxon>Pezizomycotina</taxon>
        <taxon>Dothideomycetes</taxon>
        <taxon>Pleosporomycetidae</taxon>
        <taxon>Pleosporales</taxon>
        <taxon>Pleosporineae</taxon>
        <taxon>Phaeosphaeriaceae</taxon>
        <taxon>Ampelomyces</taxon>
    </lineage>
</organism>
<dbReference type="OrthoDB" id="185373at2759"/>
<feature type="region of interest" description="Disordered" evidence="2">
    <location>
        <begin position="82"/>
        <end position="114"/>
    </location>
</feature>
<evidence type="ECO:0008006" key="5">
    <source>
        <dbReference type="Google" id="ProtNLM"/>
    </source>
</evidence>
<evidence type="ECO:0000313" key="4">
    <source>
        <dbReference type="Proteomes" id="UP000800096"/>
    </source>
</evidence>
<dbReference type="AlphaFoldDB" id="A0A6A5QBT4"/>
<feature type="region of interest" description="Disordered" evidence="2">
    <location>
        <begin position="628"/>
        <end position="648"/>
    </location>
</feature>
<dbReference type="Gene3D" id="1.25.40.10">
    <property type="entry name" value="Tetratricopeptide repeat domain"/>
    <property type="match status" value="1"/>
</dbReference>
<name>A0A6A5QBT4_AMPQU</name>
<reference evidence="3" key="1">
    <citation type="journal article" date="2020" name="Stud. Mycol.">
        <title>101 Dothideomycetes genomes: a test case for predicting lifestyles and emergence of pathogens.</title>
        <authorList>
            <person name="Haridas S."/>
            <person name="Albert R."/>
            <person name="Binder M."/>
            <person name="Bloem J."/>
            <person name="Labutti K."/>
            <person name="Salamov A."/>
            <person name="Andreopoulos B."/>
            <person name="Baker S."/>
            <person name="Barry K."/>
            <person name="Bills G."/>
            <person name="Bluhm B."/>
            <person name="Cannon C."/>
            <person name="Castanera R."/>
            <person name="Culley D."/>
            <person name="Daum C."/>
            <person name="Ezra D."/>
            <person name="Gonzalez J."/>
            <person name="Henrissat B."/>
            <person name="Kuo A."/>
            <person name="Liang C."/>
            <person name="Lipzen A."/>
            <person name="Lutzoni F."/>
            <person name="Magnuson J."/>
            <person name="Mondo S."/>
            <person name="Nolan M."/>
            <person name="Ohm R."/>
            <person name="Pangilinan J."/>
            <person name="Park H.-J."/>
            <person name="Ramirez L."/>
            <person name="Alfaro M."/>
            <person name="Sun H."/>
            <person name="Tritt A."/>
            <person name="Yoshinaga Y."/>
            <person name="Zwiers L.-H."/>
            <person name="Turgeon B."/>
            <person name="Goodwin S."/>
            <person name="Spatafora J."/>
            <person name="Crous P."/>
            <person name="Grigoriev I."/>
        </authorList>
    </citation>
    <scope>NUCLEOTIDE SEQUENCE</scope>
    <source>
        <strain evidence="3">HMLAC05119</strain>
    </source>
</reference>
<dbReference type="EMBL" id="ML979142">
    <property type="protein sequence ID" value="KAF1911747.1"/>
    <property type="molecule type" value="Genomic_DNA"/>
</dbReference>
<evidence type="ECO:0000256" key="1">
    <source>
        <dbReference type="ARBA" id="ARBA00022737"/>
    </source>
</evidence>
<feature type="compositionally biased region" description="Polar residues" evidence="2">
    <location>
        <begin position="630"/>
        <end position="642"/>
    </location>
</feature>
<gene>
    <name evidence="3" type="ORF">BDU57DRAFT_523728</name>
</gene>
<dbReference type="Proteomes" id="UP000800096">
    <property type="component" value="Unassembled WGS sequence"/>
</dbReference>
<keyword evidence="4" id="KW-1185">Reference proteome</keyword>